<evidence type="ECO:0000256" key="2">
    <source>
        <dbReference type="ARBA" id="ARBA00023125"/>
    </source>
</evidence>
<dbReference type="EMBL" id="CACVKT020002154">
    <property type="protein sequence ID" value="CAC5375450.1"/>
    <property type="molecule type" value="Genomic_DNA"/>
</dbReference>
<evidence type="ECO:0000313" key="7">
    <source>
        <dbReference type="Proteomes" id="UP000507470"/>
    </source>
</evidence>
<reference evidence="6 7" key="1">
    <citation type="submission" date="2020-06" db="EMBL/GenBank/DDBJ databases">
        <authorList>
            <person name="Li R."/>
            <person name="Bekaert M."/>
        </authorList>
    </citation>
    <scope>NUCLEOTIDE SEQUENCE [LARGE SCALE GENOMIC DNA]</scope>
    <source>
        <strain evidence="7">wild</strain>
    </source>
</reference>
<dbReference type="AlphaFoldDB" id="A0A6J8AWM0"/>
<protein>
    <recommendedName>
        <fullName evidence="5">HTH psq-type domain-containing protein</fullName>
    </recommendedName>
</protein>
<dbReference type="OrthoDB" id="6753350at2759"/>
<dbReference type="Pfam" id="PF05225">
    <property type="entry name" value="HTH_psq"/>
    <property type="match status" value="5"/>
</dbReference>
<dbReference type="InterPro" id="IPR009057">
    <property type="entry name" value="Homeodomain-like_sf"/>
</dbReference>
<dbReference type="GO" id="GO:0003677">
    <property type="term" value="F:DNA binding"/>
    <property type="evidence" value="ECO:0007669"/>
    <property type="project" value="UniProtKB-KW"/>
</dbReference>
<feature type="domain" description="HTH psq-type" evidence="5">
    <location>
        <begin position="301"/>
        <end position="337"/>
    </location>
</feature>
<evidence type="ECO:0000256" key="4">
    <source>
        <dbReference type="ARBA" id="ARBA00023242"/>
    </source>
</evidence>
<dbReference type="Gene3D" id="1.10.10.60">
    <property type="entry name" value="Homeodomain-like"/>
    <property type="match status" value="5"/>
</dbReference>
<evidence type="ECO:0000256" key="1">
    <source>
        <dbReference type="ARBA" id="ARBA00023015"/>
    </source>
</evidence>
<proteinExistence type="predicted"/>
<evidence type="ECO:0000259" key="5">
    <source>
        <dbReference type="Pfam" id="PF05225"/>
    </source>
</evidence>
<dbReference type="InterPro" id="IPR007889">
    <property type="entry name" value="HTH_Psq"/>
</dbReference>
<dbReference type="GO" id="GO:0005634">
    <property type="term" value="C:nucleus"/>
    <property type="evidence" value="ECO:0007669"/>
    <property type="project" value="TreeGrafter"/>
</dbReference>
<evidence type="ECO:0000313" key="6">
    <source>
        <dbReference type="EMBL" id="CAC5375450.1"/>
    </source>
</evidence>
<dbReference type="Proteomes" id="UP000507470">
    <property type="component" value="Unassembled WGS sequence"/>
</dbReference>
<dbReference type="GO" id="GO:0006357">
    <property type="term" value="P:regulation of transcription by RNA polymerase II"/>
    <property type="evidence" value="ECO:0007669"/>
    <property type="project" value="TreeGrafter"/>
</dbReference>
<sequence length="350" mass="39710">MRSGGRRWNYDLDTLEKAVEAVCSGAMIPTVAAKVFDSQFDRGEVGYRTYAPINLQKAMEAVFNKEMNQKEASIKFQVPQSTLYFSWSGKKRANFYKNYDPQKLENALDAVQKGTMSQHQAVRVFGVPQGTIFNRLAKQHPFHGKKRRSNVGYKQYYNDQMEKALKAVFDNHMTHREAAGKFGVPRSTITRRHSNCGIQNLSCKTLDFCLYVSEQLCLHDATGRDLLLPVRRQYDPQMLERAINAVMSGSMTQSKAARVFGVPQTTISGRSLNEIACLAGLSSHFIQRRHRSTRYKKYDAEDLERAMDAICNGNMKIVDAARMYGIPATTLSTRYAKCKTKNLLSPERSK</sequence>
<keyword evidence="1" id="KW-0805">Transcription regulation</keyword>
<feature type="domain" description="HTH psq-type" evidence="5">
    <location>
        <begin position="54"/>
        <end position="86"/>
    </location>
</feature>
<feature type="domain" description="HTH psq-type" evidence="5">
    <location>
        <begin position="101"/>
        <end position="143"/>
    </location>
</feature>
<organism evidence="6 7">
    <name type="scientific">Mytilus coruscus</name>
    <name type="common">Sea mussel</name>
    <dbReference type="NCBI Taxonomy" id="42192"/>
    <lineage>
        <taxon>Eukaryota</taxon>
        <taxon>Metazoa</taxon>
        <taxon>Spiralia</taxon>
        <taxon>Lophotrochozoa</taxon>
        <taxon>Mollusca</taxon>
        <taxon>Bivalvia</taxon>
        <taxon>Autobranchia</taxon>
        <taxon>Pteriomorphia</taxon>
        <taxon>Mytilida</taxon>
        <taxon>Mytiloidea</taxon>
        <taxon>Mytilidae</taxon>
        <taxon>Mytilinae</taxon>
        <taxon>Mytilus</taxon>
    </lineage>
</organism>
<feature type="domain" description="HTH psq-type" evidence="5">
    <location>
        <begin position="158"/>
        <end position="193"/>
    </location>
</feature>
<accession>A0A6J8AWM0</accession>
<dbReference type="PANTHER" id="PTHR21545">
    <property type="entry name" value="TRANSCRIPTION FACTOR MLR1/2"/>
    <property type="match status" value="1"/>
</dbReference>
<keyword evidence="2" id="KW-0238">DNA-binding</keyword>
<name>A0A6J8AWM0_MYTCO</name>
<feature type="domain" description="HTH psq-type" evidence="5">
    <location>
        <begin position="238"/>
        <end position="273"/>
    </location>
</feature>
<keyword evidence="4" id="KW-0539">Nucleus</keyword>
<dbReference type="SUPFAM" id="SSF46689">
    <property type="entry name" value="Homeodomain-like"/>
    <property type="match status" value="5"/>
</dbReference>
<keyword evidence="3" id="KW-0804">Transcription</keyword>
<keyword evidence="7" id="KW-1185">Reference proteome</keyword>
<gene>
    <name evidence="6" type="ORF">MCOR_12429</name>
</gene>
<evidence type="ECO:0000256" key="3">
    <source>
        <dbReference type="ARBA" id="ARBA00023163"/>
    </source>
</evidence>
<dbReference type="PANTHER" id="PTHR21545:SF13">
    <property type="entry name" value="ECDYSONE-INDUCED PROTEIN 93F, ISOFORM C"/>
    <property type="match status" value="1"/>
</dbReference>